<accession>A0A0U5C429</accession>
<dbReference type="Proteomes" id="UP000054771">
    <property type="component" value="Unassembled WGS sequence"/>
</dbReference>
<reference evidence="2" key="1">
    <citation type="journal article" date="2016" name="Genome Announc.">
        <title>Draft genome sequences of fungus Aspergillus calidoustus.</title>
        <authorList>
            <person name="Horn F."/>
            <person name="Linde J."/>
            <person name="Mattern D.J."/>
            <person name="Walther G."/>
            <person name="Guthke R."/>
            <person name="Scherlach K."/>
            <person name="Martin K."/>
            <person name="Brakhage A.A."/>
            <person name="Petzke L."/>
            <person name="Valiante V."/>
        </authorList>
    </citation>
    <scope>NUCLEOTIDE SEQUENCE [LARGE SCALE GENOMIC DNA]</scope>
    <source>
        <strain evidence="2">SF006504</strain>
    </source>
</reference>
<organism evidence="1 2">
    <name type="scientific">Aspergillus calidoustus</name>
    <dbReference type="NCBI Taxonomy" id="454130"/>
    <lineage>
        <taxon>Eukaryota</taxon>
        <taxon>Fungi</taxon>
        <taxon>Dikarya</taxon>
        <taxon>Ascomycota</taxon>
        <taxon>Pezizomycotina</taxon>
        <taxon>Eurotiomycetes</taxon>
        <taxon>Eurotiomycetidae</taxon>
        <taxon>Eurotiales</taxon>
        <taxon>Aspergillaceae</taxon>
        <taxon>Aspergillus</taxon>
        <taxon>Aspergillus subgen. Nidulantes</taxon>
    </lineage>
</organism>
<sequence>MISPRIGTMNRKRGDVLIHDSRPEQPRCFSSFGSGLQSRARRAPEMRGRYSQGLALPQLCCRPARLARSLPSSNRFPQTFCEILYGTTCCGFSCWPAKDDDPEEATFLDDISDHQMISWPITKVISQPPSRLC</sequence>
<protein>
    <submittedName>
        <fullName evidence="1">Uncharacterized protein</fullName>
    </submittedName>
</protein>
<evidence type="ECO:0000313" key="1">
    <source>
        <dbReference type="EMBL" id="CEL02538.1"/>
    </source>
</evidence>
<keyword evidence="2" id="KW-1185">Reference proteome</keyword>
<evidence type="ECO:0000313" key="2">
    <source>
        <dbReference type="Proteomes" id="UP000054771"/>
    </source>
</evidence>
<dbReference type="EMBL" id="CDMC01000003">
    <property type="protein sequence ID" value="CEL02538.1"/>
    <property type="molecule type" value="Genomic_DNA"/>
</dbReference>
<name>A0A0U5C429_ASPCI</name>
<proteinExistence type="predicted"/>
<dbReference type="AlphaFoldDB" id="A0A0U5C429"/>
<gene>
    <name evidence="1" type="ORF">ASPCAL03707</name>
</gene>